<dbReference type="Pfam" id="PF10003">
    <property type="entry name" value="DUF2244"/>
    <property type="match status" value="1"/>
</dbReference>
<feature type="transmembrane region" description="Helical" evidence="1">
    <location>
        <begin position="29"/>
        <end position="47"/>
    </location>
</feature>
<evidence type="ECO:0000256" key="1">
    <source>
        <dbReference type="SAM" id="Phobius"/>
    </source>
</evidence>
<evidence type="ECO:0000313" key="3">
    <source>
        <dbReference type="Proteomes" id="UP000236752"/>
    </source>
</evidence>
<keyword evidence="1" id="KW-0472">Membrane</keyword>
<proteinExistence type="predicted"/>
<dbReference type="RefSeq" id="WP_103910335.1">
    <property type="nucleotide sequence ID" value="NZ_FNUZ01000002.1"/>
</dbReference>
<protein>
    <submittedName>
        <fullName evidence="2">Uncharacterized membrane protein</fullName>
    </submittedName>
</protein>
<gene>
    <name evidence="2" type="ORF">SAMN04488045_1712</name>
</gene>
<keyword evidence="3" id="KW-1185">Reference proteome</keyword>
<dbReference type="AlphaFoldDB" id="A0A1H5X5K1"/>
<accession>A0A1H5X5K1</accession>
<dbReference type="OrthoDB" id="9808190at2"/>
<evidence type="ECO:0000313" key="2">
    <source>
        <dbReference type="EMBL" id="SEG06556.1"/>
    </source>
</evidence>
<keyword evidence="1" id="KW-1133">Transmembrane helix</keyword>
<feature type="transmembrane region" description="Helical" evidence="1">
    <location>
        <begin position="53"/>
        <end position="72"/>
    </location>
</feature>
<keyword evidence="1" id="KW-0812">Transmembrane</keyword>
<sequence length="165" mass="19023">MPYSWSENTDSHPAQELRLWPHQSLPPKGFAAFILITYLLFTVPLYGLLGTKLLWGLLPFLMITLAGVYYALRRNDRDRQILEVLTITPDSTHLLHRSAKGAEQEWDCNTYWVRVALYPKEGPVPNYITLSGSGREVEIGSFLTEEERLTLYAELNDRLRQATRQ</sequence>
<organism evidence="2 3">
    <name type="scientific">Thalassococcus halodurans</name>
    <dbReference type="NCBI Taxonomy" id="373675"/>
    <lineage>
        <taxon>Bacteria</taxon>
        <taxon>Pseudomonadati</taxon>
        <taxon>Pseudomonadota</taxon>
        <taxon>Alphaproteobacteria</taxon>
        <taxon>Rhodobacterales</taxon>
        <taxon>Roseobacteraceae</taxon>
        <taxon>Thalassococcus</taxon>
    </lineage>
</organism>
<dbReference type="InterPro" id="IPR019253">
    <property type="entry name" value="DUF2244_TM"/>
</dbReference>
<dbReference type="EMBL" id="FNUZ01000002">
    <property type="protein sequence ID" value="SEG06556.1"/>
    <property type="molecule type" value="Genomic_DNA"/>
</dbReference>
<dbReference type="Proteomes" id="UP000236752">
    <property type="component" value="Unassembled WGS sequence"/>
</dbReference>
<name>A0A1H5X5K1_9RHOB</name>
<reference evidence="2 3" key="1">
    <citation type="submission" date="2016-10" db="EMBL/GenBank/DDBJ databases">
        <authorList>
            <person name="de Groot N.N."/>
        </authorList>
    </citation>
    <scope>NUCLEOTIDE SEQUENCE [LARGE SCALE GENOMIC DNA]</scope>
    <source>
        <strain evidence="2 3">DSM 26915</strain>
    </source>
</reference>